<organism evidence="4 5">
    <name type="scientific">Arcicella aquatica</name>
    <dbReference type="NCBI Taxonomy" id="217141"/>
    <lineage>
        <taxon>Bacteria</taxon>
        <taxon>Pseudomonadati</taxon>
        <taxon>Bacteroidota</taxon>
        <taxon>Cytophagia</taxon>
        <taxon>Cytophagales</taxon>
        <taxon>Flectobacillaceae</taxon>
        <taxon>Arcicella</taxon>
    </lineage>
</organism>
<feature type="domain" description="Response regulatory" evidence="2">
    <location>
        <begin position="5"/>
        <end position="116"/>
    </location>
</feature>
<dbReference type="GO" id="GO:0003677">
    <property type="term" value="F:DNA binding"/>
    <property type="evidence" value="ECO:0007669"/>
    <property type="project" value="UniProtKB-KW"/>
</dbReference>
<feature type="domain" description="HTH LytTR-type" evidence="3">
    <location>
        <begin position="139"/>
        <end position="202"/>
    </location>
</feature>
<comment type="caution">
    <text evidence="4">The sequence shown here is derived from an EMBL/GenBank/DDBJ whole genome shotgun (WGS) entry which is preliminary data.</text>
</comment>
<name>A0ABU5QUU1_9BACT</name>
<dbReference type="InterPro" id="IPR001789">
    <property type="entry name" value="Sig_transdc_resp-reg_receiver"/>
</dbReference>
<evidence type="ECO:0000313" key="4">
    <source>
        <dbReference type="EMBL" id="MEA5260861.1"/>
    </source>
</evidence>
<evidence type="ECO:0000313" key="5">
    <source>
        <dbReference type="Proteomes" id="UP001304671"/>
    </source>
</evidence>
<dbReference type="Proteomes" id="UP001304671">
    <property type="component" value="Unassembled WGS sequence"/>
</dbReference>
<evidence type="ECO:0000259" key="3">
    <source>
        <dbReference type="PROSITE" id="PS50930"/>
    </source>
</evidence>
<dbReference type="Pfam" id="PF00072">
    <property type="entry name" value="Response_reg"/>
    <property type="match status" value="1"/>
</dbReference>
<keyword evidence="1" id="KW-0597">Phosphoprotein</keyword>
<sequence length="202" mass="23656">MTNIRCLIVDDEPAAIGLIEMYVQQATNWQLVGKCYHALEVISLLKQQEVDVIFLDINMPGLTGMELAQFLPKNIKIVFVTAYAEHAMESFEFATIDYMLKPLTLQRFLKCAEKINNEFIKNNDLLKKLGDEEIHQEYFFVKSGKLIEKIAINDILYFEGEKEYVKLVTPHRPVLLYRRMKRLEQQLPLNFFRVHLSLNRIS</sequence>
<proteinExistence type="predicted"/>
<dbReference type="PANTHER" id="PTHR37299">
    <property type="entry name" value="TRANSCRIPTIONAL REGULATOR-RELATED"/>
    <property type="match status" value="1"/>
</dbReference>
<feature type="modified residue" description="4-aspartylphosphate" evidence="1">
    <location>
        <position position="56"/>
    </location>
</feature>
<keyword evidence="5" id="KW-1185">Reference proteome</keyword>
<dbReference type="RefSeq" id="WP_323253754.1">
    <property type="nucleotide sequence ID" value="NZ_JAYFUL010000071.1"/>
</dbReference>
<dbReference type="Pfam" id="PF04397">
    <property type="entry name" value="LytTR"/>
    <property type="match status" value="1"/>
</dbReference>
<dbReference type="PANTHER" id="PTHR37299:SF1">
    <property type="entry name" value="STAGE 0 SPORULATION PROTEIN A HOMOLOG"/>
    <property type="match status" value="1"/>
</dbReference>
<evidence type="ECO:0000259" key="2">
    <source>
        <dbReference type="PROSITE" id="PS50110"/>
    </source>
</evidence>
<dbReference type="Gene3D" id="2.40.50.1020">
    <property type="entry name" value="LytTr DNA-binding domain"/>
    <property type="match status" value="1"/>
</dbReference>
<dbReference type="PROSITE" id="PS50930">
    <property type="entry name" value="HTH_LYTTR"/>
    <property type="match status" value="1"/>
</dbReference>
<dbReference type="InterPro" id="IPR007492">
    <property type="entry name" value="LytTR_DNA-bd_dom"/>
</dbReference>
<protein>
    <submittedName>
        <fullName evidence="4">LytTR family DNA-binding domain-containing protein</fullName>
    </submittedName>
</protein>
<reference evidence="4 5" key="1">
    <citation type="submission" date="2023-12" db="EMBL/GenBank/DDBJ databases">
        <title>Novel species of the genus Arcicella isolated from rivers.</title>
        <authorList>
            <person name="Lu H."/>
        </authorList>
    </citation>
    <scope>NUCLEOTIDE SEQUENCE [LARGE SCALE GENOMIC DNA]</scope>
    <source>
        <strain evidence="4 5">LMG 21963</strain>
    </source>
</reference>
<dbReference type="EMBL" id="JAYFUL010000071">
    <property type="protein sequence ID" value="MEA5260861.1"/>
    <property type="molecule type" value="Genomic_DNA"/>
</dbReference>
<keyword evidence="4" id="KW-0238">DNA-binding</keyword>
<dbReference type="SMART" id="SM00448">
    <property type="entry name" value="REC"/>
    <property type="match status" value="1"/>
</dbReference>
<dbReference type="SUPFAM" id="SSF52172">
    <property type="entry name" value="CheY-like"/>
    <property type="match status" value="1"/>
</dbReference>
<dbReference type="Gene3D" id="3.40.50.2300">
    <property type="match status" value="1"/>
</dbReference>
<dbReference type="InterPro" id="IPR046947">
    <property type="entry name" value="LytR-like"/>
</dbReference>
<accession>A0ABU5QUU1</accession>
<evidence type="ECO:0000256" key="1">
    <source>
        <dbReference type="PROSITE-ProRule" id="PRU00169"/>
    </source>
</evidence>
<dbReference type="InterPro" id="IPR011006">
    <property type="entry name" value="CheY-like_superfamily"/>
</dbReference>
<gene>
    <name evidence="4" type="ORF">VB264_23885</name>
</gene>
<dbReference type="PROSITE" id="PS50110">
    <property type="entry name" value="RESPONSE_REGULATORY"/>
    <property type="match status" value="1"/>
</dbReference>